<organism evidence="1 2">
    <name type="scientific">Spirosoma endbachense</name>
    <dbReference type="NCBI Taxonomy" id="2666025"/>
    <lineage>
        <taxon>Bacteria</taxon>
        <taxon>Pseudomonadati</taxon>
        <taxon>Bacteroidota</taxon>
        <taxon>Cytophagia</taxon>
        <taxon>Cytophagales</taxon>
        <taxon>Cytophagaceae</taxon>
        <taxon>Spirosoma</taxon>
    </lineage>
</organism>
<accession>A0A6P1W071</accession>
<evidence type="ECO:0000313" key="1">
    <source>
        <dbReference type="EMBL" id="QHV97978.1"/>
    </source>
</evidence>
<reference evidence="1 2" key="1">
    <citation type="submission" date="2019-11" db="EMBL/GenBank/DDBJ databases">
        <title>Spirosoma endbachense sp. nov., isolated from a natural salt meadow.</title>
        <authorList>
            <person name="Rojas J."/>
            <person name="Ambika Manirajan B."/>
            <person name="Ratering S."/>
            <person name="Suarez C."/>
            <person name="Geissler-Plaum R."/>
            <person name="Schnell S."/>
        </authorList>
    </citation>
    <scope>NUCLEOTIDE SEQUENCE [LARGE SCALE GENOMIC DNA]</scope>
    <source>
        <strain evidence="1 2">I-24</strain>
    </source>
</reference>
<evidence type="ECO:0000313" key="2">
    <source>
        <dbReference type="Proteomes" id="UP000464577"/>
    </source>
</evidence>
<gene>
    <name evidence="1" type="ORF">GJR95_24510</name>
</gene>
<dbReference type="AlphaFoldDB" id="A0A6P1W071"/>
<keyword evidence="2" id="KW-1185">Reference proteome</keyword>
<proteinExistence type="predicted"/>
<protein>
    <submittedName>
        <fullName evidence="1">Uncharacterized protein</fullName>
    </submittedName>
</protein>
<dbReference type="KEGG" id="senf:GJR95_24510"/>
<dbReference type="RefSeq" id="WP_162388398.1">
    <property type="nucleotide sequence ID" value="NZ_CP045997.1"/>
</dbReference>
<name>A0A6P1W071_9BACT</name>
<dbReference type="Proteomes" id="UP000464577">
    <property type="component" value="Chromosome"/>
</dbReference>
<sequence length="85" mass="10055">MNKPALYRQKPDRHFIERITSAKSVLLNTRWKSRFLELNPDWDNAKDLDYLQRVYIGRTADVFVTEELERIAEEFKATNNSPVNA</sequence>
<dbReference type="EMBL" id="CP045997">
    <property type="protein sequence ID" value="QHV97978.1"/>
    <property type="molecule type" value="Genomic_DNA"/>
</dbReference>